<feature type="compositionally biased region" description="Basic and acidic residues" evidence="8">
    <location>
        <begin position="260"/>
        <end position="269"/>
    </location>
</feature>
<dbReference type="GO" id="GO:0006508">
    <property type="term" value="P:proteolysis"/>
    <property type="evidence" value="ECO:0007669"/>
    <property type="project" value="UniProtKB-KW"/>
</dbReference>
<name>A0A0B7FK30_THACB</name>
<keyword evidence="3" id="KW-0227">DNA damage</keyword>
<reference evidence="9 10" key="1">
    <citation type="submission" date="2014-11" db="EMBL/GenBank/DDBJ databases">
        <authorList>
            <person name="Wibberg Daniel"/>
        </authorList>
    </citation>
    <scope>NUCLEOTIDE SEQUENCE [LARGE SCALE GENOMIC DNA]</scope>
    <source>
        <strain evidence="9">Rhizoctonia solani AG1-IB 7/3/14</strain>
    </source>
</reference>
<dbReference type="GO" id="GO:0106300">
    <property type="term" value="P:protein-DNA covalent cross-linking repair"/>
    <property type="evidence" value="ECO:0007669"/>
    <property type="project" value="InterPro"/>
</dbReference>
<keyword evidence="4" id="KW-0378">Hydrolase</keyword>
<dbReference type="Proteomes" id="UP000059188">
    <property type="component" value="Unassembled WGS sequence"/>
</dbReference>
<evidence type="ECO:0000256" key="4">
    <source>
        <dbReference type="ARBA" id="ARBA00022801"/>
    </source>
</evidence>
<dbReference type="PANTHER" id="PTHR13604:SF0">
    <property type="entry name" value="ABASIC SITE PROCESSING PROTEIN HMCES"/>
    <property type="match status" value="1"/>
</dbReference>
<proteinExistence type="inferred from homology"/>
<dbReference type="InterPro" id="IPR036590">
    <property type="entry name" value="SRAP-like"/>
</dbReference>
<evidence type="ECO:0000313" key="10">
    <source>
        <dbReference type="Proteomes" id="UP000059188"/>
    </source>
</evidence>
<evidence type="ECO:0000256" key="8">
    <source>
        <dbReference type="SAM" id="MobiDB-lite"/>
    </source>
</evidence>
<evidence type="ECO:0000256" key="1">
    <source>
        <dbReference type="ARBA" id="ARBA00008136"/>
    </source>
</evidence>
<evidence type="ECO:0000256" key="6">
    <source>
        <dbReference type="ARBA" id="ARBA00023125"/>
    </source>
</evidence>
<comment type="similarity">
    <text evidence="1">Belongs to the SOS response-associated peptidase family.</text>
</comment>
<dbReference type="Pfam" id="PF02586">
    <property type="entry name" value="SRAP"/>
    <property type="match status" value="1"/>
</dbReference>
<dbReference type="AlphaFoldDB" id="A0A0B7FK30"/>
<feature type="compositionally biased region" description="Basic and acidic residues" evidence="8">
    <location>
        <begin position="319"/>
        <end position="329"/>
    </location>
</feature>
<gene>
    <name evidence="9" type="ORF">RSOLAG1IB_02770</name>
</gene>
<feature type="compositionally biased region" description="Low complexity" evidence="8">
    <location>
        <begin position="346"/>
        <end position="356"/>
    </location>
</feature>
<dbReference type="InterPro" id="IPR003738">
    <property type="entry name" value="SRAP"/>
</dbReference>
<keyword evidence="10" id="KW-1185">Reference proteome</keyword>
<sequence length="406" mass="45661">MCGRFALNNFYINRVGDEYPDILPRRWDDEENFRPRYNVAPQTNVPVIMQEPNGQGQQEMIVRTMRWGIQARWCDPNSFSSKNPINARSEVVLDGSAAIWKSVRGSKHCIVVCDGYYEWLKKGSSKTPHYVKHPQGHLLLLAGFYEIVKGTDPPKTTYTCTILTTEPNSQLEFLHDRMPVILTGEQALKWLDVGKGWQPEVLEELRKPYAGKLVCYEVPAGVGKVGAEDPSFIEPLAERKDGLKAMINRMGQKPKQLAEDKASDLKSEPSEIVLDTPDVKEDVKPKVESTQGKATKNESPTKHEQEEIVLDDDSDIEEDTSRTKVEPKSSPKISPTKRRAPSKRGSSPIEIDISSGSDDDDIRVDTERKRRKVHGGSSSLTGDKKPSRPVRSPSKKTITDFFGKKK</sequence>
<keyword evidence="6" id="KW-0238">DNA-binding</keyword>
<organism evidence="9 10">
    <name type="scientific">Thanatephorus cucumeris (strain AG1-IB / isolate 7/3/14)</name>
    <name type="common">Lettuce bottom rot fungus</name>
    <name type="synonym">Rhizoctonia solani</name>
    <dbReference type="NCBI Taxonomy" id="1108050"/>
    <lineage>
        <taxon>Eukaryota</taxon>
        <taxon>Fungi</taxon>
        <taxon>Dikarya</taxon>
        <taxon>Basidiomycota</taxon>
        <taxon>Agaricomycotina</taxon>
        <taxon>Agaricomycetes</taxon>
        <taxon>Cantharellales</taxon>
        <taxon>Ceratobasidiaceae</taxon>
        <taxon>Rhizoctonia</taxon>
        <taxon>Rhizoctonia solani AG-1</taxon>
    </lineage>
</organism>
<feature type="compositionally biased region" description="Basic and acidic residues" evidence="8">
    <location>
        <begin position="277"/>
        <end position="287"/>
    </location>
</feature>
<dbReference type="PANTHER" id="PTHR13604">
    <property type="entry name" value="DC12-RELATED"/>
    <property type="match status" value="1"/>
</dbReference>
<evidence type="ECO:0000256" key="5">
    <source>
        <dbReference type="ARBA" id="ARBA00023124"/>
    </source>
</evidence>
<evidence type="ECO:0000256" key="2">
    <source>
        <dbReference type="ARBA" id="ARBA00022670"/>
    </source>
</evidence>
<keyword evidence="5" id="KW-0190">Covalent protein-DNA linkage</keyword>
<dbReference type="GO" id="GO:0008233">
    <property type="term" value="F:peptidase activity"/>
    <property type="evidence" value="ECO:0007669"/>
    <property type="project" value="UniProtKB-KW"/>
</dbReference>
<protein>
    <submittedName>
        <fullName evidence="9">UPF0361 protein</fullName>
    </submittedName>
</protein>
<evidence type="ECO:0000256" key="7">
    <source>
        <dbReference type="ARBA" id="ARBA00023239"/>
    </source>
</evidence>
<feature type="compositionally biased region" description="Acidic residues" evidence="8">
    <location>
        <begin position="307"/>
        <end position="318"/>
    </location>
</feature>
<dbReference type="Gene3D" id="3.90.1680.10">
    <property type="entry name" value="SOS response associated peptidase-like"/>
    <property type="match status" value="1"/>
</dbReference>
<dbReference type="SUPFAM" id="SSF143081">
    <property type="entry name" value="BB1717-like"/>
    <property type="match status" value="1"/>
</dbReference>
<feature type="compositionally biased region" description="Basic and acidic residues" evidence="8">
    <location>
        <begin position="295"/>
        <end position="306"/>
    </location>
</feature>
<keyword evidence="2" id="KW-0645">Protease</keyword>
<keyword evidence="7" id="KW-0456">Lyase</keyword>
<evidence type="ECO:0000256" key="3">
    <source>
        <dbReference type="ARBA" id="ARBA00022763"/>
    </source>
</evidence>
<dbReference type="STRING" id="1108050.A0A0B7FK30"/>
<dbReference type="GO" id="GO:0003697">
    <property type="term" value="F:single-stranded DNA binding"/>
    <property type="evidence" value="ECO:0007669"/>
    <property type="project" value="InterPro"/>
</dbReference>
<accession>A0A0B7FK30</accession>
<dbReference type="OrthoDB" id="2111841at2759"/>
<feature type="region of interest" description="Disordered" evidence="8">
    <location>
        <begin position="260"/>
        <end position="406"/>
    </location>
</feature>
<evidence type="ECO:0000313" key="9">
    <source>
        <dbReference type="EMBL" id="CEL58025.1"/>
    </source>
</evidence>
<dbReference type="GO" id="GO:0016829">
    <property type="term" value="F:lyase activity"/>
    <property type="evidence" value="ECO:0007669"/>
    <property type="project" value="UniProtKB-KW"/>
</dbReference>
<dbReference type="EMBL" id="LN679102">
    <property type="protein sequence ID" value="CEL58025.1"/>
    <property type="molecule type" value="Genomic_DNA"/>
</dbReference>